<feature type="transmembrane region" description="Helical" evidence="1">
    <location>
        <begin position="36"/>
        <end position="58"/>
    </location>
</feature>
<dbReference type="EMBL" id="JACCJZ010000020">
    <property type="protein sequence ID" value="NYZ63763.1"/>
    <property type="molecule type" value="Genomic_DNA"/>
</dbReference>
<evidence type="ECO:0000313" key="3">
    <source>
        <dbReference type="Proteomes" id="UP000589896"/>
    </source>
</evidence>
<proteinExistence type="predicted"/>
<dbReference type="Proteomes" id="UP000589896">
    <property type="component" value="Unassembled WGS sequence"/>
</dbReference>
<dbReference type="GO" id="GO:0004180">
    <property type="term" value="F:carboxypeptidase activity"/>
    <property type="evidence" value="ECO:0007669"/>
    <property type="project" value="UniProtKB-KW"/>
</dbReference>
<dbReference type="RefSeq" id="WP_180545968.1">
    <property type="nucleotide sequence ID" value="NZ_JACCJZ010000020.1"/>
</dbReference>
<comment type="caution">
    <text evidence="2">The sequence shown here is derived from an EMBL/GenBank/DDBJ whole genome shotgun (WGS) entry which is preliminary data.</text>
</comment>
<sequence>MSGGYWLIALLLAGVGGSLVRLVLGHVRAPRALRPAAWRTWALAALTIGSAGLLYRVLMPPPVALARDTLVVLTAGADLASLPPAKRVVALPEAADLPPGAHRAPDLATALRRHPDVRALQVFGAGLEARDRDAVGARALAYVPAALPAGIVELAPPVTLAPGARFEVRGRVEGIADARLSLLDPAGRTVDVTEADETGRFLLAGTARESGAATFVVAVQDMDPTSATRVPVPVVVEAAAPVRLLLLAAAPNPDVRALRRWAEDAGLSLRWRVMLGGGTAAGDAPPLDAASLAGQDLVLLEARAWDALGAGARAALRTAVNDGLGLLVHAPQPPSDALRSWLREAGLAVEVGRTRDWRVDAGPGDSARLRAWLGPGRDDAPFDPALADETLPALGVLPIASGQPGATAGGSETMRWDAVGRGRIGLVTVADSWQLALAGRADLHAALWSGWAGTLARPGGARSPAFEDELRVDRRWVVCDLGDDATLLDADGRPVPLLPDASGGGCAGVWPARAGWHRLLDGETSWPVYIRDADEASGLHAARLRAETQALVRAHPEMTGTQQMRAGSSWPWFFAWLVVTALAWALGRARVGRSVVSDRSAAG</sequence>
<keyword evidence="2" id="KW-0645">Protease</keyword>
<protein>
    <submittedName>
        <fullName evidence="2">Carboxypeptidase regulatory-like domain-containing protein</fullName>
    </submittedName>
</protein>
<dbReference type="AlphaFoldDB" id="A0A7Z0QS71"/>
<keyword evidence="1" id="KW-0472">Membrane</keyword>
<evidence type="ECO:0000313" key="2">
    <source>
        <dbReference type="EMBL" id="NYZ63763.1"/>
    </source>
</evidence>
<name>A0A7Z0QS71_9GAMM</name>
<keyword evidence="1" id="KW-0812">Transmembrane</keyword>
<accession>A0A7Z0QS71</accession>
<keyword evidence="3" id="KW-1185">Reference proteome</keyword>
<reference evidence="2 3" key="1">
    <citation type="submission" date="2020-07" db="EMBL/GenBank/DDBJ databases">
        <title>isolation of Luteimonas sp. SJ-16.</title>
        <authorList>
            <person name="Huang X.-X."/>
            <person name="Xu L."/>
            <person name="Sun J.-Q."/>
        </authorList>
    </citation>
    <scope>NUCLEOTIDE SEQUENCE [LARGE SCALE GENOMIC DNA]</scope>
    <source>
        <strain evidence="2 3">SJ-16</strain>
    </source>
</reference>
<feature type="transmembrane region" description="Helical" evidence="1">
    <location>
        <begin position="570"/>
        <end position="587"/>
    </location>
</feature>
<organism evidence="2 3">
    <name type="scientific">Luteimonas deserti</name>
    <dbReference type="NCBI Taxonomy" id="2752306"/>
    <lineage>
        <taxon>Bacteria</taxon>
        <taxon>Pseudomonadati</taxon>
        <taxon>Pseudomonadota</taxon>
        <taxon>Gammaproteobacteria</taxon>
        <taxon>Lysobacterales</taxon>
        <taxon>Lysobacteraceae</taxon>
        <taxon>Luteimonas</taxon>
    </lineage>
</organism>
<gene>
    <name evidence="2" type="ORF">H0E82_13485</name>
</gene>
<evidence type="ECO:0000256" key="1">
    <source>
        <dbReference type="SAM" id="Phobius"/>
    </source>
</evidence>
<keyword evidence="2" id="KW-0121">Carboxypeptidase</keyword>
<keyword evidence="1" id="KW-1133">Transmembrane helix</keyword>
<feature type="transmembrane region" description="Helical" evidence="1">
    <location>
        <begin position="6"/>
        <end position="24"/>
    </location>
</feature>
<keyword evidence="2" id="KW-0378">Hydrolase</keyword>